<dbReference type="Pfam" id="PF21997">
    <property type="entry name" value="DUF6928"/>
    <property type="match status" value="1"/>
</dbReference>
<name>A0A0B6EU95_9CORY</name>
<dbReference type="KEGG" id="csx:CSING_04305"/>
<sequence>METQSAVLTLWYVTAADPAEVLRGEPKADRGFGRKFLAQLNPALPVTPIGQFPLNRSAEPGTSEFYIGGYPGVTVVQTIISDDQLILSQLSRTLREAVPAHEIYAFTSNPETGYAGFAHWTGPRLRRSLCGTRVNLYEDHGLPETFEAPYWAGEKDEPAGGIALPFEPQSITEAAQAYWLGIEVGADGPDVDVVGYATDGRPEPKVDTPPPRRSVAEVASTSVAKLGLHDYDDYEEHDLEPDSTGEEIVRTAKHLGGLVRRYAVSTSRNLWQRWRS</sequence>
<proteinExistence type="predicted"/>
<evidence type="ECO:0000313" key="2">
    <source>
        <dbReference type="Proteomes" id="UP000031890"/>
    </source>
</evidence>
<protein>
    <submittedName>
        <fullName evidence="1">Uncharacterized protein</fullName>
    </submittedName>
</protein>
<dbReference type="HOGENOM" id="CLU_062995_0_0_11"/>
<dbReference type="EMBL" id="CP010827">
    <property type="protein sequence ID" value="AJI78403.1"/>
    <property type="molecule type" value="Genomic_DNA"/>
</dbReference>
<dbReference type="OrthoDB" id="4772769at2"/>
<evidence type="ECO:0000313" key="1">
    <source>
        <dbReference type="EMBL" id="AJI78403.1"/>
    </source>
</evidence>
<dbReference type="STRING" id="161899.CSING_04305"/>
<organism evidence="1 2">
    <name type="scientific">Corynebacterium singulare</name>
    <dbReference type="NCBI Taxonomy" id="161899"/>
    <lineage>
        <taxon>Bacteria</taxon>
        <taxon>Bacillati</taxon>
        <taxon>Actinomycetota</taxon>
        <taxon>Actinomycetes</taxon>
        <taxon>Mycobacteriales</taxon>
        <taxon>Corynebacteriaceae</taxon>
        <taxon>Corynebacterium</taxon>
    </lineage>
</organism>
<gene>
    <name evidence="1" type="ORF">CSING_04305</name>
</gene>
<dbReference type="InterPro" id="IPR053847">
    <property type="entry name" value="DUF6928"/>
</dbReference>
<dbReference type="AlphaFoldDB" id="A0A0B6EU95"/>
<accession>A0A0B6EU95</accession>
<dbReference type="Proteomes" id="UP000031890">
    <property type="component" value="Chromosome"/>
</dbReference>
<dbReference type="RefSeq" id="WP_042529970.1">
    <property type="nucleotide sequence ID" value="NZ_CP010827.1"/>
</dbReference>
<reference evidence="1 2" key="1">
    <citation type="journal article" date="2015" name="Genome Announc.">
        <title>Complete Genome Sequence and Annotation of Corynebacterium singulare DSM 44357, Isolated from a Human Semen Specimen.</title>
        <authorList>
            <person name="Merten M."/>
            <person name="Brinkrolf K."/>
            <person name="Albersmeier A."/>
            <person name="Kutter Y."/>
            <person name="Ruckert C."/>
            <person name="Tauch A."/>
        </authorList>
    </citation>
    <scope>NUCLEOTIDE SEQUENCE [LARGE SCALE GENOMIC DNA]</scope>
    <source>
        <strain evidence="1">IBS B52218</strain>
    </source>
</reference>